<feature type="compositionally biased region" description="Polar residues" evidence="1">
    <location>
        <begin position="85"/>
        <end position="105"/>
    </location>
</feature>
<feature type="signal peptide" evidence="2">
    <location>
        <begin position="1"/>
        <end position="19"/>
    </location>
</feature>
<dbReference type="PANTHER" id="PTHR36313:SF7">
    <property type="entry name" value="OS09G0474600 PROTEIN"/>
    <property type="match status" value="1"/>
</dbReference>
<dbReference type="GO" id="GO:0008083">
    <property type="term" value="F:growth factor activity"/>
    <property type="evidence" value="ECO:0007669"/>
    <property type="project" value="InterPro"/>
</dbReference>
<feature type="region of interest" description="Disordered" evidence="1">
    <location>
        <begin position="78"/>
        <end position="112"/>
    </location>
</feature>
<dbReference type="PANTHER" id="PTHR36313">
    <property type="entry name" value="ROOT MERISTEM GROWTH FACTOR 2"/>
    <property type="match status" value="1"/>
</dbReference>
<comment type="caution">
    <text evidence="3">The sequence shown here is derived from an EMBL/GenBank/DDBJ whole genome shotgun (WGS) entry which is preliminary data.</text>
</comment>
<name>A0A314URB7_PRUYE</name>
<proteinExistence type="predicted"/>
<evidence type="ECO:0000313" key="3">
    <source>
        <dbReference type="EMBL" id="PQM39428.1"/>
    </source>
</evidence>
<dbReference type="AlphaFoldDB" id="A0A314URB7"/>
<evidence type="ECO:0000256" key="2">
    <source>
        <dbReference type="SAM" id="SignalP"/>
    </source>
</evidence>
<gene>
    <name evidence="3" type="ORF">Pyn_14394</name>
</gene>
<reference evidence="3 4" key="1">
    <citation type="submission" date="2018-02" db="EMBL/GenBank/DDBJ databases">
        <title>Draft genome of wild Prunus yedoensis var. nudiflora.</title>
        <authorList>
            <person name="Baek S."/>
            <person name="Kim J.-H."/>
            <person name="Choi K."/>
            <person name="Kim G.-B."/>
            <person name="Cho A."/>
            <person name="Jang H."/>
            <person name="Shin C.-H."/>
            <person name="Yu H.-J."/>
            <person name="Mun J.-H."/>
        </authorList>
    </citation>
    <scope>NUCLEOTIDE SEQUENCE [LARGE SCALE GENOMIC DNA]</scope>
    <source>
        <strain evidence="4">cv. Jeju island</strain>
        <tissue evidence="3">Leaf</tissue>
    </source>
</reference>
<protein>
    <submittedName>
        <fullName evidence="3">Uncharacterized protein</fullName>
    </submittedName>
</protein>
<sequence>MLQLTSFMLGLLFVMHALGHFTTAAHAVQGKEEFSMTGKLVILSGHKEPNTDGVSIAGSRMIGLGGRKMAAHKVLRKLEPARPVSQLNGETTSSKNSGATRSSEGNCDFEGKGDLNVKCKDSKASCNSHEEPQNIMNQQADIKILEPTTLKASANSFGIPRVLKPKHSQDSKTKQPIIRAHQKTINYDDTDDHHKLTDEARRLLKATREIVNLMHKDYHGMGRRKPPINNHEPQH</sequence>
<accession>A0A314URB7</accession>
<evidence type="ECO:0000313" key="4">
    <source>
        <dbReference type="Proteomes" id="UP000250321"/>
    </source>
</evidence>
<feature type="chain" id="PRO_5016458248" evidence="2">
    <location>
        <begin position="20"/>
        <end position="235"/>
    </location>
</feature>
<organism evidence="3 4">
    <name type="scientific">Prunus yedoensis var. nudiflora</name>
    <dbReference type="NCBI Taxonomy" id="2094558"/>
    <lineage>
        <taxon>Eukaryota</taxon>
        <taxon>Viridiplantae</taxon>
        <taxon>Streptophyta</taxon>
        <taxon>Embryophyta</taxon>
        <taxon>Tracheophyta</taxon>
        <taxon>Spermatophyta</taxon>
        <taxon>Magnoliopsida</taxon>
        <taxon>eudicotyledons</taxon>
        <taxon>Gunneridae</taxon>
        <taxon>Pentapetalae</taxon>
        <taxon>rosids</taxon>
        <taxon>fabids</taxon>
        <taxon>Rosales</taxon>
        <taxon>Rosaceae</taxon>
        <taxon>Amygdaloideae</taxon>
        <taxon>Amygdaleae</taxon>
        <taxon>Prunus</taxon>
    </lineage>
</organism>
<dbReference type="OrthoDB" id="1156795at2759"/>
<dbReference type="Proteomes" id="UP000250321">
    <property type="component" value="Unassembled WGS sequence"/>
</dbReference>
<evidence type="ECO:0000256" key="1">
    <source>
        <dbReference type="SAM" id="MobiDB-lite"/>
    </source>
</evidence>
<keyword evidence="4" id="KW-1185">Reference proteome</keyword>
<dbReference type="EMBL" id="PJQY01003194">
    <property type="protein sequence ID" value="PQM39428.1"/>
    <property type="molecule type" value="Genomic_DNA"/>
</dbReference>
<dbReference type="GO" id="GO:0010082">
    <property type="term" value="P:regulation of root meristem growth"/>
    <property type="evidence" value="ECO:0007669"/>
    <property type="project" value="InterPro"/>
</dbReference>
<keyword evidence="2" id="KW-0732">Signal</keyword>
<dbReference type="InterPro" id="IPR038804">
    <property type="entry name" value="RGF3"/>
</dbReference>